<feature type="domain" description="HTH araC/xylS-type" evidence="4">
    <location>
        <begin position="136"/>
        <end position="208"/>
    </location>
</feature>
<dbReference type="EMBL" id="JACHGO010000002">
    <property type="protein sequence ID" value="MBB5142604.1"/>
    <property type="molecule type" value="Genomic_DNA"/>
</dbReference>
<evidence type="ECO:0000256" key="3">
    <source>
        <dbReference type="ARBA" id="ARBA00023163"/>
    </source>
</evidence>
<proteinExistence type="predicted"/>
<sequence>MFQSIQLVVRSGIVRLIRRDSTNIYPAGSVYIVAPHEAHSPQYTDRFDIVSLCINKNHFSEMRRSCLASSCLKHARLLMERQLLHAQDVPEMLAAIDTIYETTAAMGNPDIAPPKILQEWDRWSAGHIPAEMDLPLSRFHFIHKFKKETGLTPHQYIAQSRIRKAKKLLTSGSSIADAAVAAGFCDQSHLTRWFNRSIGVTPHAYRQSCFMLDS</sequence>
<protein>
    <recommendedName>
        <fullName evidence="4">HTH araC/xylS-type domain-containing protein</fullName>
    </recommendedName>
</protein>
<dbReference type="RefSeq" id="WP_221277794.1">
    <property type="nucleotide sequence ID" value="NZ_JACHGO010000002.1"/>
</dbReference>
<accession>A0A7W8C1R8</accession>
<dbReference type="GO" id="GO:0003700">
    <property type="term" value="F:DNA-binding transcription factor activity"/>
    <property type="evidence" value="ECO:0007669"/>
    <property type="project" value="InterPro"/>
</dbReference>
<dbReference type="InterPro" id="IPR050204">
    <property type="entry name" value="AraC_XylS_family_regulators"/>
</dbReference>
<dbReference type="GO" id="GO:0043565">
    <property type="term" value="F:sequence-specific DNA binding"/>
    <property type="evidence" value="ECO:0007669"/>
    <property type="project" value="InterPro"/>
</dbReference>
<evidence type="ECO:0000259" key="4">
    <source>
        <dbReference type="PROSITE" id="PS01124"/>
    </source>
</evidence>
<evidence type="ECO:0000256" key="1">
    <source>
        <dbReference type="ARBA" id="ARBA00023015"/>
    </source>
</evidence>
<evidence type="ECO:0000313" key="5">
    <source>
        <dbReference type="EMBL" id="MBB5142604.1"/>
    </source>
</evidence>
<gene>
    <name evidence="5" type="ORF">HNQ38_000683</name>
</gene>
<keyword evidence="2" id="KW-0238">DNA-binding</keyword>
<dbReference type="Pfam" id="PF12833">
    <property type="entry name" value="HTH_18"/>
    <property type="match status" value="1"/>
</dbReference>
<name>A0A7W8C1R8_9BACT</name>
<keyword evidence="6" id="KW-1185">Reference proteome</keyword>
<keyword evidence="3" id="KW-0804">Transcription</keyword>
<organism evidence="5 6">
    <name type="scientific">Desulfovibrio intestinalis</name>
    <dbReference type="NCBI Taxonomy" id="58621"/>
    <lineage>
        <taxon>Bacteria</taxon>
        <taxon>Pseudomonadati</taxon>
        <taxon>Thermodesulfobacteriota</taxon>
        <taxon>Desulfovibrionia</taxon>
        <taxon>Desulfovibrionales</taxon>
        <taxon>Desulfovibrionaceae</taxon>
        <taxon>Desulfovibrio</taxon>
    </lineage>
</organism>
<comment type="caution">
    <text evidence="5">The sequence shown here is derived from an EMBL/GenBank/DDBJ whole genome shotgun (WGS) entry which is preliminary data.</text>
</comment>
<reference evidence="5 6" key="1">
    <citation type="submission" date="2020-08" db="EMBL/GenBank/DDBJ databases">
        <title>Genomic Encyclopedia of Type Strains, Phase IV (KMG-IV): sequencing the most valuable type-strain genomes for metagenomic binning, comparative biology and taxonomic classification.</title>
        <authorList>
            <person name="Goeker M."/>
        </authorList>
    </citation>
    <scope>NUCLEOTIDE SEQUENCE [LARGE SCALE GENOMIC DNA]</scope>
    <source>
        <strain evidence="5 6">DSM 11275</strain>
    </source>
</reference>
<dbReference type="SUPFAM" id="SSF46689">
    <property type="entry name" value="Homeodomain-like"/>
    <property type="match status" value="1"/>
</dbReference>
<dbReference type="InterPro" id="IPR009057">
    <property type="entry name" value="Homeodomain-like_sf"/>
</dbReference>
<dbReference type="Proteomes" id="UP000539075">
    <property type="component" value="Unassembled WGS sequence"/>
</dbReference>
<dbReference type="SMART" id="SM00342">
    <property type="entry name" value="HTH_ARAC"/>
    <property type="match status" value="1"/>
</dbReference>
<evidence type="ECO:0000256" key="2">
    <source>
        <dbReference type="ARBA" id="ARBA00023125"/>
    </source>
</evidence>
<evidence type="ECO:0000313" key="6">
    <source>
        <dbReference type="Proteomes" id="UP000539075"/>
    </source>
</evidence>
<dbReference type="Gene3D" id="1.10.10.60">
    <property type="entry name" value="Homeodomain-like"/>
    <property type="match status" value="2"/>
</dbReference>
<dbReference type="PANTHER" id="PTHR46796">
    <property type="entry name" value="HTH-TYPE TRANSCRIPTIONAL ACTIVATOR RHAS-RELATED"/>
    <property type="match status" value="1"/>
</dbReference>
<dbReference type="PROSITE" id="PS00041">
    <property type="entry name" value="HTH_ARAC_FAMILY_1"/>
    <property type="match status" value="1"/>
</dbReference>
<dbReference type="InterPro" id="IPR018062">
    <property type="entry name" value="HTH_AraC-typ_CS"/>
</dbReference>
<keyword evidence="1" id="KW-0805">Transcription regulation</keyword>
<dbReference type="AlphaFoldDB" id="A0A7W8C1R8"/>
<dbReference type="PROSITE" id="PS01124">
    <property type="entry name" value="HTH_ARAC_FAMILY_2"/>
    <property type="match status" value="1"/>
</dbReference>
<dbReference type="InterPro" id="IPR018060">
    <property type="entry name" value="HTH_AraC"/>
</dbReference>